<evidence type="ECO:0000313" key="6">
    <source>
        <dbReference type="Proteomes" id="UP001595848"/>
    </source>
</evidence>
<keyword evidence="6" id="KW-1185">Reference proteome</keyword>
<keyword evidence="3" id="KW-0804">Transcription</keyword>
<reference evidence="6" key="1">
    <citation type="journal article" date="2019" name="Int. J. Syst. Evol. Microbiol.">
        <title>The Global Catalogue of Microorganisms (GCM) 10K type strain sequencing project: providing services to taxonomists for standard genome sequencing and annotation.</title>
        <authorList>
            <consortium name="The Broad Institute Genomics Platform"/>
            <consortium name="The Broad Institute Genome Sequencing Center for Infectious Disease"/>
            <person name="Wu L."/>
            <person name="Ma J."/>
        </authorList>
    </citation>
    <scope>NUCLEOTIDE SEQUENCE [LARGE SCALE GENOMIC DNA]</scope>
    <source>
        <strain evidence="6">LMG 24813</strain>
    </source>
</reference>
<evidence type="ECO:0000313" key="5">
    <source>
        <dbReference type="EMBL" id="MFC4199385.1"/>
    </source>
</evidence>
<evidence type="ECO:0000256" key="2">
    <source>
        <dbReference type="ARBA" id="ARBA00023125"/>
    </source>
</evidence>
<dbReference type="RefSeq" id="WP_217962899.1">
    <property type="nucleotide sequence ID" value="NZ_JAHTBN010000001.1"/>
</dbReference>
<proteinExistence type="predicted"/>
<organism evidence="5 6">
    <name type="scientific">Candidimonas humi</name>
    <dbReference type="NCBI Taxonomy" id="683355"/>
    <lineage>
        <taxon>Bacteria</taxon>
        <taxon>Pseudomonadati</taxon>
        <taxon>Pseudomonadota</taxon>
        <taxon>Betaproteobacteria</taxon>
        <taxon>Burkholderiales</taxon>
        <taxon>Alcaligenaceae</taxon>
        <taxon>Candidimonas</taxon>
    </lineage>
</organism>
<keyword evidence="1" id="KW-0805">Transcription regulation</keyword>
<dbReference type="Pfam" id="PF00126">
    <property type="entry name" value="HTH_1"/>
    <property type="match status" value="1"/>
</dbReference>
<dbReference type="PROSITE" id="PS50931">
    <property type="entry name" value="HTH_LYSR"/>
    <property type="match status" value="1"/>
</dbReference>
<evidence type="ECO:0000259" key="4">
    <source>
        <dbReference type="PROSITE" id="PS50931"/>
    </source>
</evidence>
<protein>
    <submittedName>
        <fullName evidence="5">LysR family transcriptional regulator</fullName>
    </submittedName>
</protein>
<dbReference type="Proteomes" id="UP001595848">
    <property type="component" value="Unassembled WGS sequence"/>
</dbReference>
<keyword evidence="2" id="KW-0238">DNA-binding</keyword>
<dbReference type="InterPro" id="IPR050950">
    <property type="entry name" value="HTH-type_LysR_regulators"/>
</dbReference>
<evidence type="ECO:0000256" key="1">
    <source>
        <dbReference type="ARBA" id="ARBA00023015"/>
    </source>
</evidence>
<dbReference type="EMBL" id="JBHSBV010000001">
    <property type="protein sequence ID" value="MFC4199385.1"/>
    <property type="molecule type" value="Genomic_DNA"/>
</dbReference>
<evidence type="ECO:0000256" key="3">
    <source>
        <dbReference type="ARBA" id="ARBA00023163"/>
    </source>
</evidence>
<dbReference type="InterPro" id="IPR000847">
    <property type="entry name" value="LysR_HTH_N"/>
</dbReference>
<dbReference type="PANTHER" id="PTHR30419">
    <property type="entry name" value="HTH-TYPE TRANSCRIPTIONAL REGULATOR YBHD"/>
    <property type="match status" value="1"/>
</dbReference>
<dbReference type="InterPro" id="IPR005119">
    <property type="entry name" value="LysR_subst-bd"/>
</dbReference>
<sequence length="318" mass="34861">MPVPPLHHLRFKQLELLCGVAEGNSFRMLAEKMSLTQPAISKMAREMEAAIQAPLFVRNREGVTLTPMGRSLVQQARMILTQLERMSSNVEQYRGGKEHVLRLGSPSYTAVALLAAPIAQLVATHSAARVEMVDAVADTLFAQLKNGELDFVVGSLPVRPMSDEDAALLHTEILYPDQLSFITQSSRKPLPGLMTLKDLQEYSWVLPARDSLVRHALRSAMRDAGLPIPRAAIEVGSIPTIGALVGQQPRLLGVVRADAAHYFSRGAGISMINIHPRIALPPVAIVRLKDNEPTDLTRALFELIRAQSRTLLSHAAKK</sequence>
<accession>A0ABV8NQU7</accession>
<dbReference type="PANTHER" id="PTHR30419:SF8">
    <property type="entry name" value="NITROGEN ASSIMILATION TRANSCRIPTIONAL ACTIVATOR-RELATED"/>
    <property type="match status" value="1"/>
</dbReference>
<dbReference type="Pfam" id="PF03466">
    <property type="entry name" value="LysR_substrate"/>
    <property type="match status" value="1"/>
</dbReference>
<name>A0ABV8NQU7_9BURK</name>
<gene>
    <name evidence="5" type="ORF">ACFOY1_00340</name>
</gene>
<comment type="caution">
    <text evidence="5">The sequence shown here is derived from an EMBL/GenBank/DDBJ whole genome shotgun (WGS) entry which is preliminary data.</text>
</comment>
<feature type="domain" description="HTH lysR-type" evidence="4">
    <location>
        <begin position="9"/>
        <end position="66"/>
    </location>
</feature>